<keyword evidence="6" id="KW-0723">Serine/threonine-protein kinase</keyword>
<sequence>GHAWFSSIDWATILHSTAPYIPEVSSPTDTSNFDVDDSEASRNAQETCSPSPGNPAFSGLHLPFIGFSFTQGSQICDKGSLLGGTTATRGSDSTDAGALASATLRLQQLEAENKELMHKLTNIASSLPVSGPNVGQMMGADLVENARLKEQLLALSKQNKDLSGEVKSLQRVVAEGAGDAGGRAELEVRLRELEKLLAAATAQKEHLQKDVSDYEEKLQLQNKELQDALSQRKLAMSEYTQVSDKLSELRNQKSKLSRQVRDKEEELEAAMNKTDSLRQDLRKAEKLRRDLEVRLDEAEAESSKERKLRERSEEYTRSLEAELEKLQQFPGKRSSDGAAPYSDQQELNRIKAELERCSLEYSEQQEQQTARHSAELTQLRAQLTDAESERNRLSNEVTLLTKRCEQLRSELEKRSEEQEESVTELKRGHEREKTLLTEENKKLAADVEKLSESVTRMQSERRSLEEEYEDLRAKKESISAWEAQITEIIQWVSDEKDARGYLQALATRMTEELEGLKVSGVTTAPTAATTLGPVDKNWRNRRSQKLDKMELLNLQSSLNSEIQAKQHISDELTKVRAELIAHQKELREAKARMDHIARENARKENQMRELQQRLEAHEGLHGERPTSQMSFLEQFLKETSLKNTPASMAAAAAATATGSSSVGSEEGDDTQAQSSSVPSLNSRTSYISQEQSSPGNLELRPLPPLPNNPPPYQLLNAQGSNVPYHMLSAQQQQALNMAKQQQQQQQGGAGMKVHQFVVRSFGDPVKCFHCTSLMVGLTRQGVVCEVCGFVCHTNCKEKVPPACPVPPDQTKRPLGIDPTRGIGTAYEGFVKVPKPGGVKKGWQRQFVVVCDFKLFLYDISPDRNAVASVWVSSVLDMRDDQFDVTKVKDSDVIHANKKDIPCIFRITTSSMVGVRHHLLMLADTENEKTKWVVALQELHRILKKNRLPNRQVFSGHEVVDGSVTALKNSLSAAVIDPDRILLGAEEGLFCLDLHAAEIIRIGDGKKVISLELLNEEQLVVVIAGRQRQVKLIPVRALAGDDVEWIKVQETKGAMAFASGKFRLPSKLGPATTYCLCVAVKRQVIIYEINRSKGRHKVFRTILLPQPATSIEVLSDNRIAVGFQSAFTIYSVPGDHQPLSLIHPELGGAGLLSGVGGGLSVGGSAPPAAGGLLVSTSAASNCEAMRCLEVPGRAGEYLLVFTLLAVYVDGNGRKTRDKEIMYPGVPTAIAVCDGHLLVYSETHIDVFDVLTGDWIQTLNLRRSKPLMRSGILNLVMMSDLPHVAYLRNLQQDELIRTGYDQMGRPRSRRKFSLKENSRATRTITSLTWKPDKANDRRSKLISAPSNFNHISHMGPGESIEDQRLVDLPTTVETADDQQPQAIHRVRSMLQPSVKLGPVRPPAGNDQPRRSFSHQPLPLHPHQQQQFQQQQQQMQQQPQYSNIRNGNAPAHLVAGARRGPGLPPSGPPPQIPTMQPQQLQQQQILQQRSPDELRHQAIHQLQEQESGGGGDTSPRHSIASNTSSNLSSPPSPGHPPLLDTHHSSSYES</sequence>
<evidence type="ECO:0000256" key="10">
    <source>
        <dbReference type="ARBA" id="ARBA00022741"/>
    </source>
</evidence>
<keyword evidence="11" id="KW-0863">Zinc-finger</keyword>
<feature type="region of interest" description="Disordered" evidence="20">
    <location>
        <begin position="1387"/>
        <end position="1546"/>
    </location>
</feature>
<dbReference type="CDD" id="cd20809">
    <property type="entry name" value="C1_MRCK"/>
    <property type="match status" value="1"/>
</dbReference>
<evidence type="ECO:0000256" key="14">
    <source>
        <dbReference type="ARBA" id="ARBA00022840"/>
    </source>
</evidence>
<evidence type="ECO:0000256" key="9">
    <source>
        <dbReference type="ARBA" id="ARBA00022723"/>
    </source>
</evidence>
<dbReference type="FunFam" id="3.30.60.20:FF:000005">
    <property type="entry name" value="Non-specific serine/threonine protein kinase"/>
    <property type="match status" value="1"/>
</dbReference>
<evidence type="ECO:0000256" key="4">
    <source>
        <dbReference type="ARBA" id="ARBA00012513"/>
    </source>
</evidence>
<evidence type="ECO:0000256" key="19">
    <source>
        <dbReference type="SAM" id="Coils"/>
    </source>
</evidence>
<evidence type="ECO:0000256" key="15">
    <source>
        <dbReference type="ARBA" id="ARBA00023054"/>
    </source>
</evidence>
<keyword evidence="14" id="KW-0067">ATP-binding</keyword>
<dbReference type="Gene3D" id="3.30.200.20">
    <property type="entry name" value="Phosphorylase Kinase, domain 1"/>
    <property type="match status" value="1"/>
</dbReference>
<dbReference type="PROSITE" id="PS50003">
    <property type="entry name" value="PH_DOMAIN"/>
    <property type="match status" value="1"/>
</dbReference>
<dbReference type="PROSITE" id="PS51285">
    <property type="entry name" value="AGC_KINASE_CTER"/>
    <property type="match status" value="1"/>
</dbReference>
<evidence type="ECO:0000259" key="23">
    <source>
        <dbReference type="PROSITE" id="PS50108"/>
    </source>
</evidence>
<dbReference type="EC" id="2.7.11.1" evidence="4"/>
<dbReference type="PANTHER" id="PTHR22988">
    <property type="entry name" value="MYOTONIC DYSTROPHY S/T KINASE-RELATED"/>
    <property type="match status" value="1"/>
</dbReference>
<feature type="domain" description="CNH" evidence="24">
    <location>
        <begin position="966"/>
        <end position="1272"/>
    </location>
</feature>
<keyword evidence="12 27" id="KW-0418">Kinase</keyword>
<dbReference type="CDD" id="cd01243">
    <property type="entry name" value="PH_MRCK"/>
    <property type="match status" value="1"/>
</dbReference>
<dbReference type="Gene3D" id="2.30.29.30">
    <property type="entry name" value="Pleckstrin-homology domain (PH domain)/Phosphotyrosine-binding domain (PTB)"/>
    <property type="match status" value="1"/>
</dbReference>
<name>A0A979FSV3_HYAAZ</name>
<dbReference type="PANTHER" id="PTHR22988:SF66">
    <property type="entry name" value="SERINE_THREONINE-PROTEIN KINASE GENGHIS KHAN"/>
    <property type="match status" value="1"/>
</dbReference>
<dbReference type="InterPro" id="IPR050839">
    <property type="entry name" value="Rho-assoc_Ser/Thr_Kinase"/>
</dbReference>
<dbReference type="InterPro" id="IPR046349">
    <property type="entry name" value="C1-like_sf"/>
</dbReference>
<dbReference type="InterPro" id="IPR014930">
    <property type="entry name" value="Myotonic_dystrophy_kinase_coil"/>
</dbReference>
<dbReference type="SMART" id="SM00285">
    <property type="entry name" value="PBD"/>
    <property type="match status" value="1"/>
</dbReference>
<keyword evidence="15 19" id="KW-0175">Coiled coil</keyword>
<feature type="compositionally biased region" description="Polar residues" evidence="20">
    <location>
        <begin position="41"/>
        <end position="51"/>
    </location>
</feature>
<evidence type="ECO:0000256" key="18">
    <source>
        <dbReference type="ARBA" id="ARBA00048679"/>
    </source>
</evidence>
<dbReference type="SMART" id="SM00233">
    <property type="entry name" value="PH"/>
    <property type="match status" value="1"/>
</dbReference>
<dbReference type="GO" id="GO:0005737">
    <property type="term" value="C:cytoplasm"/>
    <property type="evidence" value="ECO:0007669"/>
    <property type="project" value="UniProtKB-SubCell"/>
</dbReference>
<keyword evidence="26" id="KW-1185">Reference proteome</keyword>
<feature type="non-terminal residue" evidence="27">
    <location>
        <position position="1"/>
    </location>
</feature>
<comment type="subcellular location">
    <subcellularLocation>
        <location evidence="3">Cell projection</location>
        <location evidence="3">Lamellipodium</location>
    </subcellularLocation>
    <subcellularLocation>
        <location evidence="2">Cytoplasm</location>
    </subcellularLocation>
</comment>
<dbReference type="Pfam" id="PF00433">
    <property type="entry name" value="Pkinase_C"/>
    <property type="match status" value="1"/>
</dbReference>
<evidence type="ECO:0000256" key="12">
    <source>
        <dbReference type="ARBA" id="ARBA00022777"/>
    </source>
</evidence>
<evidence type="ECO:0000256" key="6">
    <source>
        <dbReference type="ARBA" id="ARBA00022527"/>
    </source>
</evidence>
<feature type="domain" description="PH" evidence="21">
    <location>
        <begin position="823"/>
        <end position="940"/>
    </location>
</feature>
<dbReference type="SMART" id="SM00109">
    <property type="entry name" value="C1"/>
    <property type="match status" value="1"/>
</dbReference>
<comment type="cofactor">
    <cofactor evidence="1">
        <name>Mg(2+)</name>
        <dbReference type="ChEBI" id="CHEBI:18420"/>
    </cofactor>
</comment>
<dbReference type="InterPro" id="IPR031597">
    <property type="entry name" value="KELK"/>
</dbReference>
<dbReference type="FunFam" id="2.30.29.30:FF:000242">
    <property type="entry name" value="serine/threonine-protein kinase MRCK gamma isoform X1"/>
    <property type="match status" value="1"/>
</dbReference>
<evidence type="ECO:0000256" key="7">
    <source>
        <dbReference type="ARBA" id="ARBA00022553"/>
    </source>
</evidence>
<dbReference type="GO" id="GO:0005524">
    <property type="term" value="F:ATP binding"/>
    <property type="evidence" value="ECO:0007669"/>
    <property type="project" value="UniProtKB-KW"/>
</dbReference>
<dbReference type="InterPro" id="IPR011993">
    <property type="entry name" value="PH-like_dom_sf"/>
</dbReference>
<dbReference type="InterPro" id="IPR057529">
    <property type="entry name" value="MRCK/ROCK_PH"/>
</dbReference>
<dbReference type="SUPFAM" id="SSF57889">
    <property type="entry name" value="Cysteine-rich domain"/>
    <property type="match status" value="1"/>
</dbReference>
<reference evidence="27" key="1">
    <citation type="submission" date="2025-08" db="UniProtKB">
        <authorList>
            <consortium name="RefSeq"/>
        </authorList>
    </citation>
    <scope>IDENTIFICATION</scope>
    <source>
        <tissue evidence="27">Whole organism</tissue>
    </source>
</reference>
<evidence type="ECO:0000256" key="17">
    <source>
        <dbReference type="ARBA" id="ARBA00047899"/>
    </source>
</evidence>
<dbReference type="SMART" id="SM00133">
    <property type="entry name" value="S_TK_X"/>
    <property type="match status" value="1"/>
</dbReference>
<dbReference type="SUPFAM" id="SSF69322">
    <property type="entry name" value="Tricorn protease domain 2"/>
    <property type="match status" value="1"/>
</dbReference>
<keyword evidence="8" id="KW-0808">Transferase</keyword>
<evidence type="ECO:0000256" key="20">
    <source>
        <dbReference type="SAM" id="MobiDB-lite"/>
    </source>
</evidence>
<feature type="region of interest" description="Disordered" evidence="20">
    <location>
        <begin position="251"/>
        <end position="277"/>
    </location>
</feature>
<feature type="region of interest" description="Disordered" evidence="20">
    <location>
        <begin position="296"/>
        <end position="315"/>
    </location>
</feature>
<feature type="coiled-coil region" evidence="19">
    <location>
        <begin position="572"/>
        <end position="620"/>
    </location>
</feature>
<dbReference type="RefSeq" id="XP_047740259.1">
    <property type="nucleotide sequence ID" value="XM_047884303.1"/>
</dbReference>
<proteinExistence type="predicted"/>
<dbReference type="InterPro" id="IPR002219">
    <property type="entry name" value="PKC_DAG/PE"/>
</dbReference>
<dbReference type="GO" id="GO:0030027">
    <property type="term" value="C:lamellipodium"/>
    <property type="evidence" value="ECO:0007669"/>
    <property type="project" value="UniProtKB-SubCell"/>
</dbReference>
<dbReference type="OrthoDB" id="6764942at2759"/>
<dbReference type="PROSITE" id="PS50081">
    <property type="entry name" value="ZF_DAG_PE_2"/>
    <property type="match status" value="1"/>
</dbReference>
<evidence type="ECO:0000259" key="25">
    <source>
        <dbReference type="PROSITE" id="PS51285"/>
    </source>
</evidence>
<feature type="domain" description="Phorbol-ester/DAG-type" evidence="22">
    <location>
        <begin position="753"/>
        <end position="803"/>
    </location>
</feature>
<protein>
    <recommendedName>
        <fullName evidence="4">non-specific serine/threonine protein kinase</fullName>
        <ecNumber evidence="4">2.7.11.1</ecNumber>
    </recommendedName>
</protein>
<dbReference type="Gene3D" id="3.30.60.20">
    <property type="match status" value="1"/>
</dbReference>
<dbReference type="InterPro" id="IPR001849">
    <property type="entry name" value="PH_domain"/>
</dbReference>
<gene>
    <name evidence="27" type="primary">LOC108673154</name>
</gene>
<feature type="region of interest" description="Disordered" evidence="20">
    <location>
        <begin position="410"/>
        <end position="432"/>
    </location>
</feature>
<feature type="domain" description="CRIB" evidence="23">
    <location>
        <begin position="1340"/>
        <end position="1353"/>
    </location>
</feature>
<keyword evidence="9" id="KW-0479">Metal-binding</keyword>
<evidence type="ECO:0000259" key="21">
    <source>
        <dbReference type="PROSITE" id="PS50003"/>
    </source>
</evidence>
<keyword evidence="16" id="KW-0966">Cell projection</keyword>
<dbReference type="InterPro" id="IPR001180">
    <property type="entry name" value="CNH_dom"/>
</dbReference>
<evidence type="ECO:0000256" key="16">
    <source>
        <dbReference type="ARBA" id="ARBA00023273"/>
    </source>
</evidence>
<dbReference type="OMA" id="HELHIER"/>
<dbReference type="PROSITE" id="PS00479">
    <property type="entry name" value="ZF_DAG_PE_1"/>
    <property type="match status" value="1"/>
</dbReference>
<dbReference type="InterPro" id="IPR000961">
    <property type="entry name" value="AGC-kinase_C"/>
</dbReference>
<dbReference type="Pfam" id="PF25346">
    <property type="entry name" value="PH_MRCK"/>
    <property type="match status" value="1"/>
</dbReference>
<comment type="catalytic activity">
    <reaction evidence="17">
        <text>L-threonyl-[protein] + ATP = O-phospho-L-threonyl-[protein] + ADP + H(+)</text>
        <dbReference type="Rhea" id="RHEA:46608"/>
        <dbReference type="Rhea" id="RHEA-COMP:11060"/>
        <dbReference type="Rhea" id="RHEA-COMP:11605"/>
        <dbReference type="ChEBI" id="CHEBI:15378"/>
        <dbReference type="ChEBI" id="CHEBI:30013"/>
        <dbReference type="ChEBI" id="CHEBI:30616"/>
        <dbReference type="ChEBI" id="CHEBI:61977"/>
        <dbReference type="ChEBI" id="CHEBI:456216"/>
        <dbReference type="EC" id="2.7.11.1"/>
    </reaction>
</comment>
<accession>A0A979FSV3</accession>
<evidence type="ECO:0000256" key="2">
    <source>
        <dbReference type="ARBA" id="ARBA00004496"/>
    </source>
</evidence>
<feature type="compositionally biased region" description="Low complexity" evidence="20">
    <location>
        <begin position="1412"/>
        <end position="1437"/>
    </location>
</feature>
<dbReference type="SMART" id="SM00036">
    <property type="entry name" value="CNH"/>
    <property type="match status" value="1"/>
</dbReference>
<dbReference type="SUPFAM" id="SSF50729">
    <property type="entry name" value="PH domain-like"/>
    <property type="match status" value="1"/>
</dbReference>
<dbReference type="GeneID" id="108673154"/>
<evidence type="ECO:0000256" key="13">
    <source>
        <dbReference type="ARBA" id="ARBA00022833"/>
    </source>
</evidence>
<feature type="region of interest" description="Disordered" evidence="20">
    <location>
        <begin position="325"/>
        <end position="344"/>
    </location>
</feature>
<feature type="compositionally biased region" description="Basic and acidic residues" evidence="20">
    <location>
        <begin position="423"/>
        <end position="432"/>
    </location>
</feature>
<dbReference type="GO" id="GO:0031032">
    <property type="term" value="P:actomyosin structure organization"/>
    <property type="evidence" value="ECO:0007669"/>
    <property type="project" value="TreeGrafter"/>
</dbReference>
<dbReference type="PROSITE" id="PS50108">
    <property type="entry name" value="CRIB"/>
    <property type="match status" value="1"/>
</dbReference>
<keyword evidence="10" id="KW-0547">Nucleotide-binding</keyword>
<feature type="compositionally biased region" description="Pro residues" evidence="20">
    <location>
        <begin position="1459"/>
        <end position="1469"/>
    </location>
</feature>
<feature type="region of interest" description="Disordered" evidence="20">
    <location>
        <begin position="25"/>
        <end position="53"/>
    </location>
</feature>
<evidence type="ECO:0000256" key="5">
    <source>
        <dbReference type="ARBA" id="ARBA00022490"/>
    </source>
</evidence>
<dbReference type="InterPro" id="IPR000095">
    <property type="entry name" value="CRIB_dom"/>
</dbReference>
<dbReference type="Pfam" id="PF15796">
    <property type="entry name" value="KELK"/>
    <property type="match status" value="1"/>
</dbReference>
<evidence type="ECO:0000313" key="26">
    <source>
        <dbReference type="Proteomes" id="UP000694843"/>
    </source>
</evidence>
<dbReference type="Proteomes" id="UP000694843">
    <property type="component" value="Unplaced"/>
</dbReference>
<dbReference type="Pfam" id="PF08826">
    <property type="entry name" value="DMPK_coil"/>
    <property type="match status" value="1"/>
</dbReference>
<evidence type="ECO:0000256" key="8">
    <source>
        <dbReference type="ARBA" id="ARBA00022679"/>
    </source>
</evidence>
<dbReference type="PROSITE" id="PS50219">
    <property type="entry name" value="CNH"/>
    <property type="match status" value="1"/>
</dbReference>
<dbReference type="GO" id="GO:0008270">
    <property type="term" value="F:zinc ion binding"/>
    <property type="evidence" value="ECO:0007669"/>
    <property type="project" value="UniProtKB-KW"/>
</dbReference>
<evidence type="ECO:0000259" key="24">
    <source>
        <dbReference type="PROSITE" id="PS50219"/>
    </source>
</evidence>
<keyword evidence="5" id="KW-0963">Cytoplasm</keyword>
<keyword evidence="7" id="KW-0597">Phosphoprotein</keyword>
<dbReference type="Pfam" id="PF00130">
    <property type="entry name" value="C1_1"/>
    <property type="match status" value="1"/>
</dbReference>
<feature type="compositionally biased region" description="Polar residues" evidence="20">
    <location>
        <begin position="670"/>
        <end position="693"/>
    </location>
</feature>
<feature type="compositionally biased region" description="Low complexity" evidence="20">
    <location>
        <begin position="1470"/>
        <end position="1486"/>
    </location>
</feature>
<dbReference type="InterPro" id="IPR017892">
    <property type="entry name" value="Pkinase_C"/>
</dbReference>
<organism evidence="26 27">
    <name type="scientific">Hyalella azteca</name>
    <name type="common">Amphipod</name>
    <dbReference type="NCBI Taxonomy" id="294128"/>
    <lineage>
        <taxon>Eukaryota</taxon>
        <taxon>Metazoa</taxon>
        <taxon>Ecdysozoa</taxon>
        <taxon>Arthropoda</taxon>
        <taxon>Crustacea</taxon>
        <taxon>Multicrustacea</taxon>
        <taxon>Malacostraca</taxon>
        <taxon>Eumalacostraca</taxon>
        <taxon>Peracarida</taxon>
        <taxon>Amphipoda</taxon>
        <taxon>Senticaudata</taxon>
        <taxon>Talitrida</taxon>
        <taxon>Talitroidea</taxon>
        <taxon>Hyalellidae</taxon>
        <taxon>Hyalella</taxon>
    </lineage>
</organism>
<evidence type="ECO:0000256" key="11">
    <source>
        <dbReference type="ARBA" id="ARBA00022771"/>
    </source>
</evidence>
<dbReference type="CDD" id="cd00132">
    <property type="entry name" value="CRIB"/>
    <property type="match status" value="1"/>
</dbReference>
<comment type="catalytic activity">
    <reaction evidence="18">
        <text>L-seryl-[protein] + ATP = O-phospho-L-seryl-[protein] + ADP + H(+)</text>
        <dbReference type="Rhea" id="RHEA:17989"/>
        <dbReference type="Rhea" id="RHEA-COMP:9863"/>
        <dbReference type="Rhea" id="RHEA-COMP:11604"/>
        <dbReference type="ChEBI" id="CHEBI:15378"/>
        <dbReference type="ChEBI" id="CHEBI:29999"/>
        <dbReference type="ChEBI" id="CHEBI:30616"/>
        <dbReference type="ChEBI" id="CHEBI:83421"/>
        <dbReference type="ChEBI" id="CHEBI:456216"/>
        <dbReference type="EC" id="2.7.11.1"/>
    </reaction>
</comment>
<dbReference type="GO" id="GO:0004674">
    <property type="term" value="F:protein serine/threonine kinase activity"/>
    <property type="evidence" value="ECO:0007669"/>
    <property type="project" value="UniProtKB-KW"/>
</dbReference>
<feature type="compositionally biased region" description="Basic and acidic residues" evidence="20">
    <location>
        <begin position="1537"/>
        <end position="1546"/>
    </location>
</feature>
<dbReference type="Gene3D" id="1.20.5.340">
    <property type="match status" value="1"/>
</dbReference>
<dbReference type="GO" id="GO:0005856">
    <property type="term" value="C:cytoskeleton"/>
    <property type="evidence" value="ECO:0007669"/>
    <property type="project" value="TreeGrafter"/>
</dbReference>
<feature type="domain" description="AGC-kinase C-terminal" evidence="25">
    <location>
        <begin position="6"/>
        <end position="79"/>
    </location>
</feature>
<evidence type="ECO:0000256" key="1">
    <source>
        <dbReference type="ARBA" id="ARBA00001946"/>
    </source>
</evidence>
<keyword evidence="13" id="KW-0862">Zinc</keyword>
<feature type="region of interest" description="Disordered" evidence="20">
    <location>
        <begin position="659"/>
        <end position="707"/>
    </location>
</feature>
<evidence type="ECO:0000313" key="27">
    <source>
        <dbReference type="RefSeq" id="XP_047740259.1"/>
    </source>
</evidence>
<evidence type="ECO:0000256" key="3">
    <source>
        <dbReference type="ARBA" id="ARBA00004510"/>
    </source>
</evidence>
<dbReference type="Pfam" id="PF00780">
    <property type="entry name" value="CNH"/>
    <property type="match status" value="1"/>
</dbReference>
<evidence type="ECO:0000259" key="22">
    <source>
        <dbReference type="PROSITE" id="PS50081"/>
    </source>
</evidence>
<dbReference type="KEGG" id="hazt:108673154"/>